<dbReference type="InterPro" id="IPR006539">
    <property type="entry name" value="P-type_ATPase_IV"/>
</dbReference>
<dbReference type="InterPro" id="IPR023298">
    <property type="entry name" value="ATPase_P-typ_TM_dom_sf"/>
</dbReference>
<dbReference type="Gene3D" id="3.40.50.1000">
    <property type="entry name" value="HAD superfamily/HAD-like"/>
    <property type="match status" value="2"/>
</dbReference>
<feature type="transmembrane region" description="Helical" evidence="13">
    <location>
        <begin position="862"/>
        <end position="883"/>
    </location>
</feature>
<feature type="domain" description="P-type ATPase N-terminal" evidence="14">
    <location>
        <begin position="32"/>
        <end position="74"/>
    </location>
</feature>
<evidence type="ECO:0000256" key="5">
    <source>
        <dbReference type="ARBA" id="ARBA00022723"/>
    </source>
</evidence>
<dbReference type="EMBL" id="CAXAMN010027151">
    <property type="protein sequence ID" value="CAK9108964.1"/>
    <property type="molecule type" value="Genomic_DNA"/>
</dbReference>
<keyword evidence="6 13" id="KW-0547">Nucleotide-binding</keyword>
<dbReference type="SFLD" id="SFLDF00027">
    <property type="entry name" value="p-type_atpase"/>
    <property type="match status" value="1"/>
</dbReference>
<dbReference type="Pfam" id="PF16212">
    <property type="entry name" value="PhoLip_ATPase_C"/>
    <property type="match status" value="1"/>
</dbReference>
<dbReference type="InterPro" id="IPR032630">
    <property type="entry name" value="P_typ_ATPase_c"/>
</dbReference>
<feature type="transmembrane region" description="Helical" evidence="13">
    <location>
        <begin position="76"/>
        <end position="95"/>
    </location>
</feature>
<dbReference type="PANTHER" id="PTHR24092:SF180">
    <property type="entry name" value="PHOSPHOLIPID-TRANSPORTING ATPASE DNF1-RELATED"/>
    <property type="match status" value="1"/>
</dbReference>
<dbReference type="SUPFAM" id="SSF56784">
    <property type="entry name" value="HAD-like"/>
    <property type="match status" value="1"/>
</dbReference>
<evidence type="ECO:0000256" key="12">
    <source>
        <dbReference type="ARBA" id="ARBA00034036"/>
    </source>
</evidence>
<gene>
    <name evidence="16" type="ORF">CCMP2556_LOCUS50742</name>
</gene>
<feature type="transmembrane region" description="Helical" evidence="13">
    <location>
        <begin position="354"/>
        <end position="379"/>
    </location>
</feature>
<feature type="transmembrane region" description="Helical" evidence="13">
    <location>
        <begin position="903"/>
        <end position="922"/>
    </location>
</feature>
<keyword evidence="11 13" id="KW-0472">Membrane</keyword>
<dbReference type="InterPro" id="IPR044492">
    <property type="entry name" value="P_typ_ATPase_HD_dom"/>
</dbReference>
<dbReference type="Gene3D" id="3.40.1110.10">
    <property type="entry name" value="Calcium-transporting ATPase, cytoplasmic domain N"/>
    <property type="match status" value="2"/>
</dbReference>
<accession>A0ABP0S9H1</accession>
<dbReference type="Pfam" id="PF13246">
    <property type="entry name" value="Cation_ATPase"/>
    <property type="match status" value="1"/>
</dbReference>
<dbReference type="NCBIfam" id="TIGR01494">
    <property type="entry name" value="ATPase_P-type"/>
    <property type="match status" value="1"/>
</dbReference>
<feature type="domain" description="P-type ATPase C-terminal" evidence="15">
    <location>
        <begin position="834"/>
        <end position="1077"/>
    </location>
</feature>
<comment type="caution">
    <text evidence="16">The sequence shown here is derived from an EMBL/GenBank/DDBJ whole genome shotgun (WGS) entry which is preliminary data.</text>
</comment>
<dbReference type="Gene3D" id="2.70.150.10">
    <property type="entry name" value="Calcium-transporting ATPase, cytoplasmic transduction domain A"/>
    <property type="match status" value="1"/>
</dbReference>
<evidence type="ECO:0000259" key="15">
    <source>
        <dbReference type="Pfam" id="PF16212"/>
    </source>
</evidence>
<comment type="similarity">
    <text evidence="2 13">Belongs to the cation transport ATPase (P-type) (TC 3.A.3) family. Type IV subfamily.</text>
</comment>
<keyword evidence="7 13" id="KW-0067">ATP-binding</keyword>
<evidence type="ECO:0000313" key="17">
    <source>
        <dbReference type="Proteomes" id="UP001642484"/>
    </source>
</evidence>
<feature type="transmembrane region" description="Helical" evidence="13">
    <location>
        <begin position="51"/>
        <end position="70"/>
    </location>
</feature>
<sequence>MPSHSERRLISLSRESSTVVDPHSINEVQSGSPNRIRTTRFTWLTWLPKSLFAQFHRAANIYFLFVSIIVCLPDGPMMWSSTVVPFIGVLLWTAFKDLYEDRRRKKDDDAENLRMCWRYDTKGKRFEQVRWMDVRVGDILLNFADEAFAADVLLVRAAGGQAFISTVNLDGETNLKERNAANLLSALTDMPEAGADVPRGENAHQNVLDTAVMTAQHLQAEGLQVELQAPKPVLTDMEGSVKLASASPKTEAKLTELQVSSPCKLSYELFVPRGCVLRNTLYVISIAAFCGPQTKTRLNAAEAVGKVSNMQVYLNRGVQGLVIALILWCIYCATSAEIQGVSVADGRNWFLRFLFYWIILYQIIPISLYVFFEIVKLVLGFQINRDPQMVDPRSKLGATARTADLVEEMGQVNFVFSDKTGTLTENEMVFAHCCVCHDADARDLGDFRQTAKLVEKAEEPPGVAEGKLILSSTQDPRHAEVLWFFVNLATNHSVQVEGEGTNKKFEGSSADEVAFVEAAKDVGVTFVSRTRIPGTSSTEVVLKGPGSKDFTFTILCEIPFSSDRKRMSVIVKHEGEYWCLCKGADNIMGPLCDRPLGGSLGASLTQYSKLGLRTLVIASKKMDDQEFVEDWLVRWKEATVSEDREAEMARVASEVEHSLKAAGVTAIEDKLQDGVPEAITSIKAAGIRFWVLTGDKTETAVEIAKACKLFSDSMTLAYLVNCSNESQALQLIEDAKTTLDGKPDGGLVLDGTFVQQILTSKDGRPMLYELAMASKSCVCCRLSPQQKRRLVELVKDMNRTGITLAIGDGANDVPMIQGAHVGIGIRGKEGNQAVQASDVAVSQFRFLVPLLFCHGRRAYRRVATFICYMFYKHTVLAIGDIFFAHQITFHAKIAYPEWLNSAYASVICGLPVVIVVSLDYDIPDKVALSRPDLYVEGPRRMRFNAPILIAWMLSALYHGGVAWLVPNLTAGTVDTEEDEFWYASCVSFILCVVFVNFRLWMVAESPFRKETVLILLFSFLSLAVTLVVLAESPLGDYMQPQIEGAFVGIFNEAKFFLPMILTPLVLFVDLAVYQAIAMFNPYPLTAAKRKLWWSERNKDKVSKAAGELQSW</sequence>
<evidence type="ECO:0000256" key="8">
    <source>
        <dbReference type="ARBA" id="ARBA00022842"/>
    </source>
</evidence>
<dbReference type="PRINTS" id="PR00119">
    <property type="entry name" value="CATATPASE"/>
</dbReference>
<feature type="transmembrane region" description="Helical" evidence="13">
    <location>
        <begin position="980"/>
        <end position="1000"/>
    </location>
</feature>
<dbReference type="InterPro" id="IPR018303">
    <property type="entry name" value="ATPase_P-typ_P_site"/>
</dbReference>
<feature type="transmembrane region" description="Helical" evidence="13">
    <location>
        <begin position="320"/>
        <end position="342"/>
    </location>
</feature>
<dbReference type="SFLD" id="SFLDG00002">
    <property type="entry name" value="C1.7:_P-type_atpase_like"/>
    <property type="match status" value="1"/>
</dbReference>
<dbReference type="SFLD" id="SFLDS00003">
    <property type="entry name" value="Haloacid_Dehalogenase"/>
    <property type="match status" value="1"/>
</dbReference>
<keyword evidence="17" id="KW-1185">Reference proteome</keyword>
<keyword evidence="4 13" id="KW-0812">Transmembrane</keyword>
<keyword evidence="5" id="KW-0479">Metal-binding</keyword>
<dbReference type="InterPro" id="IPR032631">
    <property type="entry name" value="P-type_ATPase_N"/>
</dbReference>
<evidence type="ECO:0000256" key="2">
    <source>
        <dbReference type="ARBA" id="ARBA00008109"/>
    </source>
</evidence>
<evidence type="ECO:0000256" key="6">
    <source>
        <dbReference type="ARBA" id="ARBA00022741"/>
    </source>
</evidence>
<dbReference type="Proteomes" id="UP001642484">
    <property type="component" value="Unassembled WGS sequence"/>
</dbReference>
<keyword evidence="9 13" id="KW-1278">Translocase</keyword>
<dbReference type="InterPro" id="IPR036412">
    <property type="entry name" value="HAD-like_sf"/>
</dbReference>
<keyword evidence="10 13" id="KW-1133">Transmembrane helix</keyword>
<dbReference type="InterPro" id="IPR023214">
    <property type="entry name" value="HAD_sf"/>
</dbReference>
<dbReference type="Pfam" id="PF16209">
    <property type="entry name" value="PhoLip_ATPase_N"/>
    <property type="match status" value="1"/>
</dbReference>
<keyword evidence="8 13" id="KW-0460">Magnesium</keyword>
<dbReference type="InterPro" id="IPR023299">
    <property type="entry name" value="ATPase_P-typ_cyto_dom_N"/>
</dbReference>
<evidence type="ECO:0000313" key="16">
    <source>
        <dbReference type="EMBL" id="CAK9108964.1"/>
    </source>
</evidence>
<organism evidence="16 17">
    <name type="scientific">Durusdinium trenchii</name>
    <dbReference type="NCBI Taxonomy" id="1381693"/>
    <lineage>
        <taxon>Eukaryota</taxon>
        <taxon>Sar</taxon>
        <taxon>Alveolata</taxon>
        <taxon>Dinophyceae</taxon>
        <taxon>Suessiales</taxon>
        <taxon>Symbiodiniaceae</taxon>
        <taxon>Durusdinium</taxon>
    </lineage>
</organism>
<evidence type="ECO:0000256" key="9">
    <source>
        <dbReference type="ARBA" id="ARBA00022967"/>
    </source>
</evidence>
<name>A0ABP0S9H1_9DINO</name>
<evidence type="ECO:0000256" key="11">
    <source>
        <dbReference type="ARBA" id="ARBA00023136"/>
    </source>
</evidence>
<evidence type="ECO:0000259" key="14">
    <source>
        <dbReference type="Pfam" id="PF16209"/>
    </source>
</evidence>
<proteinExistence type="inferred from homology"/>
<dbReference type="InterPro" id="IPR008250">
    <property type="entry name" value="ATPase_P-typ_transduc_dom_A_sf"/>
</dbReference>
<evidence type="ECO:0000256" key="13">
    <source>
        <dbReference type="RuleBase" id="RU362033"/>
    </source>
</evidence>
<dbReference type="PANTHER" id="PTHR24092">
    <property type="entry name" value="PROBABLE PHOSPHOLIPID-TRANSPORTING ATPASE"/>
    <property type="match status" value="1"/>
</dbReference>
<protein>
    <recommendedName>
        <fullName evidence="13">Phospholipid-transporting ATPase</fullName>
        <ecNumber evidence="13">7.6.2.1</ecNumber>
    </recommendedName>
</protein>
<dbReference type="PROSITE" id="PS00154">
    <property type="entry name" value="ATPASE_E1_E2"/>
    <property type="match status" value="1"/>
</dbReference>
<feature type="transmembrane region" description="Helical" evidence="13">
    <location>
        <begin position="1055"/>
        <end position="1079"/>
    </location>
</feature>
<comment type="subcellular location">
    <subcellularLocation>
        <location evidence="1">Endomembrane system</location>
        <topology evidence="1">Multi-pass membrane protein</topology>
    </subcellularLocation>
    <subcellularLocation>
        <location evidence="13">Membrane</location>
        <topology evidence="13">Multi-pass membrane protein</topology>
    </subcellularLocation>
</comment>
<evidence type="ECO:0000256" key="3">
    <source>
        <dbReference type="ARBA" id="ARBA00022448"/>
    </source>
</evidence>
<dbReference type="SUPFAM" id="SSF81660">
    <property type="entry name" value="Metal cation-transporting ATPase, ATP-binding domain N"/>
    <property type="match status" value="1"/>
</dbReference>
<evidence type="ECO:0000256" key="4">
    <source>
        <dbReference type="ARBA" id="ARBA00022692"/>
    </source>
</evidence>
<evidence type="ECO:0000256" key="7">
    <source>
        <dbReference type="ARBA" id="ARBA00022840"/>
    </source>
</evidence>
<dbReference type="InterPro" id="IPR001757">
    <property type="entry name" value="P_typ_ATPase"/>
</dbReference>
<dbReference type="SUPFAM" id="SSF81653">
    <property type="entry name" value="Calcium ATPase, transduction domain A"/>
    <property type="match status" value="1"/>
</dbReference>
<keyword evidence="3" id="KW-0813">Transport</keyword>
<reference evidence="16 17" key="1">
    <citation type="submission" date="2024-02" db="EMBL/GenBank/DDBJ databases">
        <authorList>
            <person name="Chen Y."/>
            <person name="Shah S."/>
            <person name="Dougan E. K."/>
            <person name="Thang M."/>
            <person name="Chan C."/>
        </authorList>
    </citation>
    <scope>NUCLEOTIDE SEQUENCE [LARGE SCALE GENOMIC DNA]</scope>
</reference>
<dbReference type="EC" id="7.6.2.1" evidence="13"/>
<dbReference type="SUPFAM" id="SSF81665">
    <property type="entry name" value="Calcium ATPase, transmembrane domain M"/>
    <property type="match status" value="1"/>
</dbReference>
<evidence type="ECO:0000256" key="10">
    <source>
        <dbReference type="ARBA" id="ARBA00022989"/>
    </source>
</evidence>
<feature type="transmembrane region" description="Helical" evidence="13">
    <location>
        <begin position="943"/>
        <end position="965"/>
    </location>
</feature>
<dbReference type="NCBIfam" id="TIGR01652">
    <property type="entry name" value="ATPase-Plipid"/>
    <property type="match status" value="1"/>
</dbReference>
<dbReference type="Gene3D" id="1.20.1110.10">
    <property type="entry name" value="Calcium-transporting ATPase, transmembrane domain"/>
    <property type="match status" value="1"/>
</dbReference>
<comment type="catalytic activity">
    <reaction evidence="12 13">
        <text>ATP + H2O + phospholipidSide 1 = ADP + phosphate + phospholipidSide 2.</text>
        <dbReference type="EC" id="7.6.2.1"/>
    </reaction>
</comment>
<evidence type="ECO:0000256" key="1">
    <source>
        <dbReference type="ARBA" id="ARBA00004127"/>
    </source>
</evidence>
<feature type="transmembrane region" description="Helical" evidence="13">
    <location>
        <begin position="1012"/>
        <end position="1030"/>
    </location>
</feature>